<dbReference type="Proteomes" id="UP000198850">
    <property type="component" value="Unassembled WGS sequence"/>
</dbReference>
<reference evidence="1 2" key="1">
    <citation type="submission" date="2016-10" db="EMBL/GenBank/DDBJ databases">
        <authorList>
            <person name="de Groot N.N."/>
        </authorList>
    </citation>
    <scope>NUCLEOTIDE SEQUENCE [LARGE SCALE GENOMIC DNA]</scope>
    <source>
        <strain evidence="1 2">DSM 19033</strain>
    </source>
</reference>
<organism evidence="1 2">
    <name type="scientific">Pedobacter hartonius</name>
    <dbReference type="NCBI Taxonomy" id="425514"/>
    <lineage>
        <taxon>Bacteria</taxon>
        <taxon>Pseudomonadati</taxon>
        <taxon>Bacteroidota</taxon>
        <taxon>Sphingobacteriia</taxon>
        <taxon>Sphingobacteriales</taxon>
        <taxon>Sphingobacteriaceae</taxon>
        <taxon>Pedobacter</taxon>
    </lineage>
</organism>
<gene>
    <name evidence="1" type="ORF">SAMN05443550_11077</name>
</gene>
<dbReference type="AlphaFoldDB" id="A0A1H4GHL2"/>
<dbReference type="SUPFAM" id="SSF53448">
    <property type="entry name" value="Nucleotide-diphospho-sugar transferases"/>
    <property type="match status" value="1"/>
</dbReference>
<accession>A0A1H4GHL2</accession>
<dbReference type="EMBL" id="FNRA01000010">
    <property type="protein sequence ID" value="SEB09113.1"/>
    <property type="molecule type" value="Genomic_DNA"/>
</dbReference>
<protein>
    <recommendedName>
        <fullName evidence="3">Nucleotide-diphospho-sugar transferase</fullName>
    </recommendedName>
</protein>
<evidence type="ECO:0000313" key="2">
    <source>
        <dbReference type="Proteomes" id="UP000198850"/>
    </source>
</evidence>
<dbReference type="InterPro" id="IPR029044">
    <property type="entry name" value="Nucleotide-diphossugar_trans"/>
</dbReference>
<evidence type="ECO:0000313" key="1">
    <source>
        <dbReference type="EMBL" id="SEB09113.1"/>
    </source>
</evidence>
<name>A0A1H4GHL2_9SPHI</name>
<dbReference type="STRING" id="425514.SAMN05443550_11077"/>
<evidence type="ECO:0008006" key="3">
    <source>
        <dbReference type="Google" id="ProtNLM"/>
    </source>
</evidence>
<proteinExistence type="predicted"/>
<keyword evidence="2" id="KW-1185">Reference proteome</keyword>
<sequence>MEDRIKTVRIIIYTDNPEFFETYLGDFDIEFFPLSPALLEDMLAGTNFIHRRKVAVIDMTFRNFPEEGLVFIDSDTFFMKDPKPILDGLDEGVSLLHKREYSLEEGIALFRLFGQDQYPADFIKYITDREFYIQDQPMVFSKHDYSWNSGVVGLNPQFADYMTDVFTLTDVFYANSEWFISEQMAFSLILQRTTHIRPAENFIFHYWGARQKILVDRIIQKIFSQDMPDKLRKAGYMRSVTRKLQSLIESDLIYEQLEIAVSQRNFNYSAKKVVQYFLLKFFNVKIRK</sequence>